<gene>
    <name evidence="5" type="ORF">D1610_15005</name>
</gene>
<name>A0A396RJQ9_9SPHN</name>
<proteinExistence type="inferred from homology"/>
<dbReference type="AlphaFoldDB" id="A0A396RJQ9"/>
<evidence type="ECO:0000256" key="2">
    <source>
        <dbReference type="ARBA" id="ARBA00022679"/>
    </source>
</evidence>
<dbReference type="EMBL" id="QWLV01000009">
    <property type="protein sequence ID" value="RHW16417.1"/>
    <property type="molecule type" value="Genomic_DNA"/>
</dbReference>
<comment type="similarity">
    <text evidence="1">Belongs to the polyphosphate kinase 2 (PPK2) family. Class I subfamily.</text>
</comment>
<dbReference type="GO" id="GO:0008976">
    <property type="term" value="F:polyphosphate kinase activity"/>
    <property type="evidence" value="ECO:0007669"/>
    <property type="project" value="InterPro"/>
</dbReference>
<accession>A0A396RJQ9</accession>
<keyword evidence="3 5" id="KW-0418">Kinase</keyword>
<keyword evidence="2" id="KW-0808">Transferase</keyword>
<dbReference type="PIRSF" id="PIRSF028756">
    <property type="entry name" value="PPK2_prd"/>
    <property type="match status" value="1"/>
</dbReference>
<evidence type="ECO:0000256" key="1">
    <source>
        <dbReference type="ARBA" id="ARBA00009924"/>
    </source>
</evidence>
<dbReference type="InterPro" id="IPR016898">
    <property type="entry name" value="Polyphosphate_phosphotransfera"/>
</dbReference>
<dbReference type="SUPFAM" id="SSF52540">
    <property type="entry name" value="P-loop containing nucleoside triphosphate hydrolases"/>
    <property type="match status" value="1"/>
</dbReference>
<comment type="caution">
    <text evidence="5">The sequence shown here is derived from an EMBL/GenBank/DDBJ whole genome shotgun (WGS) entry which is preliminary data.</text>
</comment>
<dbReference type="RefSeq" id="WP_118865023.1">
    <property type="nucleotide sequence ID" value="NZ_QWLV01000009.1"/>
</dbReference>
<evidence type="ECO:0000259" key="4">
    <source>
        <dbReference type="Pfam" id="PF03976"/>
    </source>
</evidence>
<feature type="domain" description="Polyphosphate kinase-2-related" evidence="4">
    <location>
        <begin position="17"/>
        <end position="234"/>
    </location>
</feature>
<dbReference type="PANTHER" id="PTHR34383:SF3">
    <property type="entry name" value="POLYPHOSPHATE:AMP PHOSPHOTRANSFERASE"/>
    <property type="match status" value="1"/>
</dbReference>
<evidence type="ECO:0000256" key="3">
    <source>
        <dbReference type="ARBA" id="ARBA00022777"/>
    </source>
</evidence>
<organism evidence="5 6">
    <name type="scientific">Sphingomonas gilva</name>
    <dbReference type="NCBI Taxonomy" id="2305907"/>
    <lineage>
        <taxon>Bacteria</taxon>
        <taxon>Pseudomonadati</taxon>
        <taxon>Pseudomonadota</taxon>
        <taxon>Alphaproteobacteria</taxon>
        <taxon>Sphingomonadales</taxon>
        <taxon>Sphingomonadaceae</taxon>
        <taxon>Sphingomonas</taxon>
    </lineage>
</organism>
<evidence type="ECO:0000313" key="5">
    <source>
        <dbReference type="EMBL" id="RHW16417.1"/>
    </source>
</evidence>
<evidence type="ECO:0000313" key="6">
    <source>
        <dbReference type="Proteomes" id="UP000266693"/>
    </source>
</evidence>
<protein>
    <submittedName>
        <fullName evidence="5">Polyphosphate kinase</fullName>
    </submittedName>
</protein>
<dbReference type="Gene3D" id="3.40.50.300">
    <property type="entry name" value="P-loop containing nucleotide triphosphate hydrolases"/>
    <property type="match status" value="1"/>
</dbReference>
<sequence>MAIDLADYETGADFPGDYSDALKAAQQRLARAQTAFIVHQRRAVVLFEGWDAAGKGGIIRRLTAEWDPRWFEVWPIAAPNAEEKARHFLWRFWQRLPADGSINIFDRSWYGRVLVERVEGYASEAEWRRGYDEINEFEAQQRDSGTPIIKLFVHITQKEQDKRFKKRFEDPWKRWKTGADDYRNRAKRPEYLKALEEMFRQTDTRWAPWTVIDGGDKKAARIAALTHVAERLEALAPMDPPPLDPQLEKLAKRELGI</sequence>
<dbReference type="PANTHER" id="PTHR34383">
    <property type="entry name" value="POLYPHOSPHATE:AMP PHOSPHOTRANSFERASE-RELATED"/>
    <property type="match status" value="1"/>
</dbReference>
<reference evidence="5 6" key="1">
    <citation type="submission" date="2018-08" db="EMBL/GenBank/DDBJ databases">
        <title>The multiple taxonomic identification of Sphingomonas gilva.</title>
        <authorList>
            <person name="Zhu D."/>
            <person name="Zheng S."/>
        </authorList>
    </citation>
    <scope>NUCLEOTIDE SEQUENCE [LARGE SCALE GENOMIC DNA]</scope>
    <source>
        <strain evidence="5 6">ZDH117</strain>
    </source>
</reference>
<dbReference type="InterPro" id="IPR027417">
    <property type="entry name" value="P-loop_NTPase"/>
</dbReference>
<dbReference type="OrthoDB" id="9775224at2"/>
<dbReference type="Proteomes" id="UP000266693">
    <property type="component" value="Unassembled WGS sequence"/>
</dbReference>
<dbReference type="Pfam" id="PF03976">
    <property type="entry name" value="PPK2"/>
    <property type="match status" value="1"/>
</dbReference>
<dbReference type="InterPro" id="IPR022488">
    <property type="entry name" value="PPK2-related"/>
</dbReference>
<keyword evidence="6" id="KW-1185">Reference proteome</keyword>